<dbReference type="OMA" id="RMHADDA"/>
<protein>
    <submittedName>
        <fullName evidence="2">N-acetylglucosamine-1-phosphate uridyltransferase</fullName>
    </submittedName>
    <submittedName>
        <fullName evidence="1">Polymer-forming cytoskeletal family protein</fullName>
    </submittedName>
</protein>
<accession>A0A095NF58</accession>
<evidence type="ECO:0000313" key="1">
    <source>
        <dbReference type="EMBL" id="KGX15889.1"/>
    </source>
</evidence>
<organism evidence="1 3">
    <name type="scientific">Burkholderia pseudomallei</name>
    <name type="common">Pseudomonas pseudomallei</name>
    <dbReference type="NCBI Taxonomy" id="28450"/>
    <lineage>
        <taxon>Bacteria</taxon>
        <taxon>Pseudomonadati</taxon>
        <taxon>Pseudomonadota</taxon>
        <taxon>Betaproteobacteria</taxon>
        <taxon>Burkholderiales</taxon>
        <taxon>Burkholderiaceae</taxon>
        <taxon>Burkholderia</taxon>
        <taxon>pseudomallei group</taxon>
    </lineage>
</organism>
<dbReference type="RefSeq" id="WP_004524909.1">
    <property type="nucleotide sequence ID" value="NZ_CFWE02000015.1"/>
</dbReference>
<dbReference type="Proteomes" id="UP000231878">
    <property type="component" value="Unassembled WGS sequence"/>
</dbReference>
<evidence type="ECO:0000313" key="2">
    <source>
        <dbReference type="EMBL" id="PJO63466.1"/>
    </source>
</evidence>
<dbReference type="OrthoDB" id="9023847at2"/>
<dbReference type="KEGG" id="but:X994_5072"/>
<evidence type="ECO:0000313" key="4">
    <source>
        <dbReference type="Proteomes" id="UP000231878"/>
    </source>
</evidence>
<proteinExistence type="predicted"/>
<reference evidence="2 4" key="2">
    <citation type="submission" date="2017-11" db="EMBL/GenBank/DDBJ databases">
        <title>Molecular characterization of Burkholderia pseudomallei and closely related isolates from Vietnam.</title>
        <authorList>
            <person name="Ustinov D.V."/>
            <person name="Antonov A.S."/>
            <person name="Avdusheva E.F."/>
            <person name="Shpak I.M."/>
            <person name="Zakharova I.B."/>
            <person name="Thi L.A."/>
            <person name="Teteryatnikova N."/>
            <person name="Lopasteyskaya Y.A."/>
            <person name="Kuzyutina J.A."/>
            <person name="Ngo T.N."/>
            <person name="Victorov D.V."/>
        </authorList>
    </citation>
    <scope>NUCLEOTIDE SEQUENCE [LARGE SCALE GENOMIC DNA]</scope>
    <source>
        <strain evidence="2 4">V1512</strain>
    </source>
</reference>
<dbReference type="AlphaFoldDB" id="A0A095NF58"/>
<evidence type="ECO:0000313" key="3">
    <source>
        <dbReference type="Proteomes" id="UP000030475"/>
    </source>
</evidence>
<dbReference type="EMBL" id="PHRB01000032">
    <property type="protein sequence ID" value="PJO63466.1"/>
    <property type="molecule type" value="Genomic_DNA"/>
</dbReference>
<sequence length="330" mass="34618">MTTFNVMMPVAGVLALPFLPLLNELVRRSDVDALPIGEGPCVDYPRRAAQWLDALRASARGAPPAPDDAPPPWQALGLRVEHVDALRLARGDRRDGVLYADHTISLGAGAHAAYAFAEERLEMRAGATLGGFAYAPNVDIDNTLVRGAVVGQAVRVHGCGGFANLHGTPIVFGRLAHAPGRDAALTPRRAMSLSGRLAGVPHRVLGGRYLVARDIRLPSHTILHGTLIVDGRLTLGEGCVLIGSVKAHSVVLECDALLNGAVFARDDVLLDEASCIDGVVSAGGLLRLTGARIGAADHPVSACARDVSVVGHACVHGDLVAWRSGWYHAS</sequence>
<gene>
    <name evidence="2" type="ORF">CWD88_26145</name>
    <name evidence="1" type="ORF">Y036_5519</name>
</gene>
<dbReference type="EMBL" id="JQIM01000008">
    <property type="protein sequence ID" value="KGX15889.1"/>
    <property type="molecule type" value="Genomic_DNA"/>
</dbReference>
<comment type="caution">
    <text evidence="1">The sequence shown here is derived from an EMBL/GenBank/DDBJ whole genome shotgun (WGS) entry which is preliminary data.</text>
</comment>
<dbReference type="Proteomes" id="UP000030475">
    <property type="component" value="Unassembled WGS sequence"/>
</dbReference>
<reference evidence="1 3" key="1">
    <citation type="submission" date="2014-08" db="EMBL/GenBank/DDBJ databases">
        <authorList>
            <person name="Bunnell A."/>
            <person name="Chain P.S."/>
            <person name="Chertkov O."/>
            <person name="Currie B.J."/>
            <person name="Daligault H.E."/>
            <person name="Davenport K.W."/>
            <person name="Davis C."/>
            <person name="Gleasner C.D."/>
            <person name="Johnson S.L."/>
            <person name="Kaestli M."/>
            <person name="Koren S."/>
            <person name="Kunde Y.A."/>
            <person name="Mayo M."/>
            <person name="McMurry K.K."/>
            <person name="Price E.P."/>
            <person name="Reitenga K.G."/>
            <person name="Robison R."/>
            <person name="Rosovitz M.J."/>
            <person name="Sarovich D.S."/>
            <person name="Teshima H."/>
        </authorList>
    </citation>
    <scope>NUCLEOTIDE SEQUENCE [LARGE SCALE GENOMIC DNA]</scope>
    <source>
        <strain evidence="1 3">MSHR44</strain>
    </source>
</reference>
<name>A0A095NF58_BURPE</name>